<dbReference type="RefSeq" id="WP_390259144.1">
    <property type="nucleotide sequence ID" value="NZ_JBHUGH010000002.1"/>
</dbReference>
<reference evidence="6" key="1">
    <citation type="journal article" date="2019" name="Int. J. Syst. Evol. Microbiol.">
        <title>The Global Catalogue of Microorganisms (GCM) 10K type strain sequencing project: providing services to taxonomists for standard genome sequencing and annotation.</title>
        <authorList>
            <consortium name="The Broad Institute Genomics Platform"/>
            <consortium name="The Broad Institute Genome Sequencing Center for Infectious Disease"/>
            <person name="Wu L."/>
            <person name="Ma J."/>
        </authorList>
    </citation>
    <scope>NUCLEOTIDE SEQUENCE [LARGE SCALE GENOMIC DNA]</scope>
    <source>
        <strain evidence="6">CGMCC 4.7242</strain>
    </source>
</reference>
<comment type="similarity">
    <text evidence="1 3">Belongs to the short-chain dehydrogenases/reductases (SDR) family.</text>
</comment>
<evidence type="ECO:0000313" key="5">
    <source>
        <dbReference type="EMBL" id="MFD1911046.1"/>
    </source>
</evidence>
<dbReference type="InterPro" id="IPR057326">
    <property type="entry name" value="KR_dom"/>
</dbReference>
<dbReference type="PROSITE" id="PS00061">
    <property type="entry name" value="ADH_SHORT"/>
    <property type="match status" value="1"/>
</dbReference>
<dbReference type="Pfam" id="PF00106">
    <property type="entry name" value="adh_short"/>
    <property type="match status" value="1"/>
</dbReference>
<dbReference type="PRINTS" id="PR00081">
    <property type="entry name" value="GDHRDH"/>
</dbReference>
<name>A0ABW4S0M2_9RHOB</name>
<feature type="domain" description="Ketoreductase" evidence="4">
    <location>
        <begin position="8"/>
        <end position="180"/>
    </location>
</feature>
<dbReference type="SUPFAM" id="SSF51735">
    <property type="entry name" value="NAD(P)-binding Rossmann-fold domains"/>
    <property type="match status" value="1"/>
</dbReference>
<dbReference type="SMART" id="SM00822">
    <property type="entry name" value="PKS_KR"/>
    <property type="match status" value="1"/>
</dbReference>
<evidence type="ECO:0000259" key="4">
    <source>
        <dbReference type="SMART" id="SM00822"/>
    </source>
</evidence>
<keyword evidence="2" id="KW-0560">Oxidoreductase</keyword>
<protein>
    <submittedName>
        <fullName evidence="5">SDR family oxidoreductase</fullName>
    </submittedName>
</protein>
<dbReference type="Proteomes" id="UP001597353">
    <property type="component" value="Unassembled WGS sequence"/>
</dbReference>
<gene>
    <name evidence="5" type="ORF">ACFSGJ_02315</name>
</gene>
<accession>A0ABW4S0M2</accession>
<keyword evidence="6" id="KW-1185">Reference proteome</keyword>
<evidence type="ECO:0000256" key="2">
    <source>
        <dbReference type="ARBA" id="ARBA00023002"/>
    </source>
</evidence>
<organism evidence="5 6">
    <name type="scientific">Halodurantibacterium flavum</name>
    <dbReference type="NCBI Taxonomy" id="1382802"/>
    <lineage>
        <taxon>Bacteria</taxon>
        <taxon>Pseudomonadati</taxon>
        <taxon>Pseudomonadota</taxon>
        <taxon>Alphaproteobacteria</taxon>
        <taxon>Rhodobacterales</taxon>
        <taxon>Paracoccaceae</taxon>
        <taxon>Halodurantibacterium</taxon>
    </lineage>
</organism>
<dbReference type="InterPro" id="IPR036291">
    <property type="entry name" value="NAD(P)-bd_dom_sf"/>
</dbReference>
<dbReference type="InterPro" id="IPR002347">
    <property type="entry name" value="SDR_fam"/>
</dbReference>
<dbReference type="NCBIfam" id="NF005495">
    <property type="entry name" value="PRK07109.1"/>
    <property type="match status" value="1"/>
</dbReference>
<evidence type="ECO:0000313" key="6">
    <source>
        <dbReference type="Proteomes" id="UP001597353"/>
    </source>
</evidence>
<evidence type="ECO:0000256" key="1">
    <source>
        <dbReference type="ARBA" id="ARBA00006484"/>
    </source>
</evidence>
<dbReference type="PANTHER" id="PTHR44196">
    <property type="entry name" value="DEHYDROGENASE/REDUCTASE SDR FAMILY MEMBER 7B"/>
    <property type="match status" value="1"/>
</dbReference>
<dbReference type="Gene3D" id="3.40.50.720">
    <property type="entry name" value="NAD(P)-binding Rossmann-like Domain"/>
    <property type="match status" value="1"/>
</dbReference>
<dbReference type="PANTHER" id="PTHR44196:SF1">
    <property type="entry name" value="DEHYDROGENASE_REDUCTASE SDR FAMILY MEMBER 7B"/>
    <property type="match status" value="1"/>
</dbReference>
<dbReference type="EMBL" id="JBHUGH010000002">
    <property type="protein sequence ID" value="MFD1911046.1"/>
    <property type="molecule type" value="Genomic_DNA"/>
</dbReference>
<dbReference type="PRINTS" id="PR00080">
    <property type="entry name" value="SDRFAMILY"/>
</dbReference>
<comment type="caution">
    <text evidence="5">The sequence shown here is derived from an EMBL/GenBank/DDBJ whole genome shotgun (WGS) entry which is preliminary data.</text>
</comment>
<dbReference type="NCBIfam" id="NF004792">
    <property type="entry name" value="PRK06139.1"/>
    <property type="match status" value="1"/>
</dbReference>
<dbReference type="InterPro" id="IPR020904">
    <property type="entry name" value="Sc_DH/Rdtase_CS"/>
</dbReference>
<evidence type="ECO:0000256" key="3">
    <source>
        <dbReference type="RuleBase" id="RU000363"/>
    </source>
</evidence>
<sequence>MPQKLSDAVVVLTGASSGIGRAAARMFADRGATVVLAARRTEALEEVATECRNAGANALVVQTDVRDEDQVRHLCRTATEQFGRIDVWVNNAGVALFGRFEEVPRDVYDNVIKTNLFGYIHGARAVLPVFREQGHGVLINNASMVAYVGQPYTSAYVASKHAIRGLGESLRMELMDARDIHVSTVLPATIDTPLFHHAANYTGRAAKGMEPIYPAELCAATIVQMAERPMREAFVGNSGRMLAKFHAVAPGLTERLMSRMVDRNHLRDTPAPPSAGNILDPMPEWTGVSGNWRHEPSDARARGIGIGLLGVGAVALAYAGWRIARPAPPEPRWKRAVPVHFRPARHRHAWF</sequence>
<proteinExistence type="inferred from homology"/>